<comment type="caution">
    <text evidence="3">The sequence shown here is derived from an EMBL/GenBank/DDBJ whole genome shotgun (WGS) entry which is preliminary data.</text>
</comment>
<organism evidence="3 4">
    <name type="scientific">Actinomadura fulvescens</name>
    <dbReference type="NCBI Taxonomy" id="46160"/>
    <lineage>
        <taxon>Bacteria</taxon>
        <taxon>Bacillati</taxon>
        <taxon>Actinomycetota</taxon>
        <taxon>Actinomycetes</taxon>
        <taxon>Streptosporangiales</taxon>
        <taxon>Thermomonosporaceae</taxon>
        <taxon>Actinomadura</taxon>
    </lineage>
</organism>
<accession>A0ABN3PG52</accession>
<evidence type="ECO:0000256" key="2">
    <source>
        <dbReference type="SAM" id="Phobius"/>
    </source>
</evidence>
<dbReference type="Proteomes" id="UP001501509">
    <property type="component" value="Unassembled WGS sequence"/>
</dbReference>
<evidence type="ECO:0000313" key="4">
    <source>
        <dbReference type="Proteomes" id="UP001501509"/>
    </source>
</evidence>
<keyword evidence="2" id="KW-0812">Transmembrane</keyword>
<feature type="region of interest" description="Disordered" evidence="1">
    <location>
        <begin position="1"/>
        <end position="25"/>
    </location>
</feature>
<keyword evidence="4" id="KW-1185">Reference proteome</keyword>
<reference evidence="3 4" key="1">
    <citation type="journal article" date="2019" name="Int. J. Syst. Evol. Microbiol.">
        <title>The Global Catalogue of Microorganisms (GCM) 10K type strain sequencing project: providing services to taxonomists for standard genome sequencing and annotation.</title>
        <authorList>
            <consortium name="The Broad Institute Genomics Platform"/>
            <consortium name="The Broad Institute Genome Sequencing Center for Infectious Disease"/>
            <person name="Wu L."/>
            <person name="Ma J."/>
        </authorList>
    </citation>
    <scope>NUCLEOTIDE SEQUENCE [LARGE SCALE GENOMIC DNA]</scope>
    <source>
        <strain evidence="3 4">JCM 6833</strain>
    </source>
</reference>
<dbReference type="RefSeq" id="WP_344538190.1">
    <property type="nucleotide sequence ID" value="NZ_BAAATD010000001.1"/>
</dbReference>
<feature type="transmembrane region" description="Helical" evidence="2">
    <location>
        <begin position="33"/>
        <end position="54"/>
    </location>
</feature>
<gene>
    <name evidence="3" type="ORF">GCM10010411_10800</name>
</gene>
<proteinExistence type="predicted"/>
<evidence type="ECO:0000256" key="1">
    <source>
        <dbReference type="SAM" id="MobiDB-lite"/>
    </source>
</evidence>
<keyword evidence="2" id="KW-0472">Membrane</keyword>
<keyword evidence="2" id="KW-1133">Transmembrane helix</keyword>
<dbReference type="EMBL" id="BAAATD010000001">
    <property type="protein sequence ID" value="GAA2580073.1"/>
    <property type="molecule type" value="Genomic_DNA"/>
</dbReference>
<name>A0ABN3PG52_9ACTN</name>
<sequence length="269" mass="28345">MIEARDTEARSGTGGRDFWPADKPGSRGPKPKLLFGAAAALLAVVLAVVAAVVLTGGDDGAEKATAGTSNGPGVLPVAYTPQMADKAMIKLARRAADPRPVTQGEAFPADTKTVKYRTYAFTLAASQVSADCKSVTWGQRLQGDLAKYGCTQIVRGSYVSQDKRHLGQIAVLNLVSQDGAEQIVRDLDPATNAGFVLPLNATGEPAFGKGFSAAYSQVHGHYVIITWVQRAGGGQPASLNEMIDASLAIEKPADFVWGRLELIPGRKPR</sequence>
<protein>
    <submittedName>
        <fullName evidence="3">Uncharacterized protein</fullName>
    </submittedName>
</protein>
<evidence type="ECO:0000313" key="3">
    <source>
        <dbReference type="EMBL" id="GAA2580073.1"/>
    </source>
</evidence>